<evidence type="ECO:0000313" key="2">
    <source>
        <dbReference type="Proteomes" id="UP000251251"/>
    </source>
</evidence>
<sequence>MKFNSYIDWLNEVKKLPFKDIIFGVKDKITEDTLYISMSQSKNIRMDNEQWTIGYTYAIVVSVKSADSPLINAMANLTQDGLGFVNWSETSQLYNYSGTVYLPCKTGGNAFE</sequence>
<evidence type="ECO:0000313" key="1">
    <source>
        <dbReference type="EMBL" id="ARQ94821.1"/>
    </source>
</evidence>
<organism evidence="1 2">
    <name type="scientific">Lactococcus phage PLgW-1</name>
    <dbReference type="NCBI Taxonomy" id="1983536"/>
    <lineage>
        <taxon>Viruses</taxon>
        <taxon>Duplodnaviria</taxon>
        <taxon>Heunggongvirae</taxon>
        <taxon>Uroviricota</taxon>
        <taxon>Caudoviricetes</taxon>
        <taxon>Uwajimavirus</taxon>
        <taxon>Uwajimavirus PLgW1</taxon>
    </lineage>
</organism>
<accession>A0A2Z2GTI4</accession>
<dbReference type="Proteomes" id="UP000251251">
    <property type="component" value="Segment"/>
</dbReference>
<proteinExistence type="predicted"/>
<keyword evidence="2" id="KW-1185">Reference proteome</keyword>
<reference evidence="1" key="1">
    <citation type="submission" date="2017-04" db="EMBL/GenBank/DDBJ databases">
        <title>Genome sequence and comparative analysis of three virulent Lactococcus garvieae phages, novel phages with genome architecture linking the 936 group phages of Lactococcus lactis.</title>
        <authorList>
            <person name="Hoai T.D."/>
            <person name="Nishiki I."/>
            <person name="Yoshida T."/>
            <person name="Nakai T."/>
        </authorList>
    </citation>
    <scope>NUCLEOTIDE SEQUENCE [LARGE SCALE GENOMIC DNA]</scope>
</reference>
<protein>
    <recommendedName>
        <fullName evidence="3">Structural protein 3</fullName>
    </recommendedName>
</protein>
<evidence type="ECO:0008006" key="3">
    <source>
        <dbReference type="Google" id="ProtNLM"/>
    </source>
</evidence>
<gene>
    <name evidence="1" type="ORF">PLgW1_10</name>
</gene>
<dbReference type="EMBL" id="KY888143">
    <property type="protein sequence ID" value="ARQ94821.1"/>
    <property type="molecule type" value="Genomic_DNA"/>
</dbReference>
<name>A0A2Z2GTI4_9CAUD</name>